<protein>
    <recommendedName>
        <fullName evidence="2">DNA-directed DNA polymerase</fullName>
        <ecNumber evidence="2">2.7.7.7</ecNumber>
    </recommendedName>
</protein>
<dbReference type="GO" id="GO:0000166">
    <property type="term" value="F:nucleotide binding"/>
    <property type="evidence" value="ECO:0007669"/>
    <property type="project" value="InterPro"/>
</dbReference>
<organism evidence="10 11">
    <name type="scientific">Capsicum annuum</name>
    <name type="common">Capsicum pepper</name>
    <dbReference type="NCBI Taxonomy" id="4072"/>
    <lineage>
        <taxon>Eukaryota</taxon>
        <taxon>Viridiplantae</taxon>
        <taxon>Streptophyta</taxon>
        <taxon>Embryophyta</taxon>
        <taxon>Tracheophyta</taxon>
        <taxon>Spermatophyta</taxon>
        <taxon>Magnoliopsida</taxon>
        <taxon>eudicotyledons</taxon>
        <taxon>Gunneridae</taxon>
        <taxon>Pentapetalae</taxon>
        <taxon>asterids</taxon>
        <taxon>lamiids</taxon>
        <taxon>Solanales</taxon>
        <taxon>Solanaceae</taxon>
        <taxon>Solanoideae</taxon>
        <taxon>Capsiceae</taxon>
        <taxon>Capsicum</taxon>
    </lineage>
</organism>
<evidence type="ECO:0000259" key="9">
    <source>
        <dbReference type="Pfam" id="PF03175"/>
    </source>
</evidence>
<dbReference type="Gene3D" id="3.90.1600.10">
    <property type="entry name" value="Palm domain of DNA polymerase"/>
    <property type="match status" value="1"/>
</dbReference>
<dbReference type="STRING" id="4072.A0A2G3AJ02"/>
<dbReference type="PANTHER" id="PTHR33568">
    <property type="entry name" value="DNA POLYMERASE"/>
    <property type="match status" value="1"/>
</dbReference>
<keyword evidence="3" id="KW-0808">Transferase</keyword>
<evidence type="ECO:0000256" key="6">
    <source>
        <dbReference type="ARBA" id="ARBA00022932"/>
    </source>
</evidence>
<dbReference type="InterPro" id="IPR023211">
    <property type="entry name" value="DNA_pol_palm_dom_sf"/>
</dbReference>
<evidence type="ECO:0000256" key="2">
    <source>
        <dbReference type="ARBA" id="ARBA00012417"/>
    </source>
</evidence>
<comment type="caution">
    <text evidence="10">The sequence shown here is derived from an EMBL/GenBank/DDBJ whole genome shotgun (WGS) entry which is preliminary data.</text>
</comment>
<feature type="domain" description="DNA-directed DNA polymerase family B mitochondria/virus" evidence="9">
    <location>
        <begin position="2"/>
        <end position="133"/>
    </location>
</feature>
<dbReference type="GO" id="GO:0003887">
    <property type="term" value="F:DNA-directed DNA polymerase activity"/>
    <property type="evidence" value="ECO:0007669"/>
    <property type="project" value="UniProtKB-KW"/>
</dbReference>
<evidence type="ECO:0000256" key="8">
    <source>
        <dbReference type="ARBA" id="ARBA00049244"/>
    </source>
</evidence>
<gene>
    <name evidence="10" type="ORF">T459_02050</name>
</gene>
<keyword evidence="6" id="KW-0239">DNA-directed DNA polymerase</keyword>
<keyword evidence="4" id="KW-0548">Nucleotidyltransferase</keyword>
<dbReference type="InterPro" id="IPR043502">
    <property type="entry name" value="DNA/RNA_pol_sf"/>
</dbReference>
<comment type="similarity">
    <text evidence="1">Belongs to the DNA polymerase type-B family.</text>
</comment>
<dbReference type="EMBL" id="AYRZ02000001">
    <property type="protein sequence ID" value="PHT94168.1"/>
    <property type="molecule type" value="Genomic_DNA"/>
</dbReference>
<evidence type="ECO:0000256" key="7">
    <source>
        <dbReference type="ARBA" id="ARBA00023125"/>
    </source>
</evidence>
<evidence type="ECO:0000313" key="11">
    <source>
        <dbReference type="Proteomes" id="UP000222542"/>
    </source>
</evidence>
<sequence length="266" mass="30922">MSGYLFQKSGSSRFKDFVTTLSKSRIKTKKEGNVAIHYIYKILMNFLYGRFGISPESIATELRNDDRLRVLIQTCDNFLFGEPLRKNINLTSHRVNTNLTFGKWSYMKNAMVQLLAAITAYARIHLYPYISRDNCYYTNMDSFVLGHPYPCNALSPLEIGKFKLEDEIVRGFFLLTKVYWYIPKGGTNSIIKFKGPAKIHATLEWFESQFSDLSRIQEVEVENLFLVIWPKTKVHVEWITYKMGLKPETRRALVYINMAHGLILSL</sequence>
<keyword evidence="5" id="KW-0235">DNA replication</keyword>
<name>A0A2G3AJ02_CAPAN</name>
<dbReference type="GO" id="GO:0006260">
    <property type="term" value="P:DNA replication"/>
    <property type="evidence" value="ECO:0007669"/>
    <property type="project" value="UniProtKB-KW"/>
</dbReference>
<reference evidence="10 11" key="2">
    <citation type="journal article" date="2017" name="Genome Biol.">
        <title>New reference genome sequences of hot pepper reveal the massive evolution of plant disease-resistance genes by retroduplication.</title>
        <authorList>
            <person name="Kim S."/>
            <person name="Park J."/>
            <person name="Yeom S.I."/>
            <person name="Kim Y.M."/>
            <person name="Seo E."/>
            <person name="Kim K.T."/>
            <person name="Kim M.S."/>
            <person name="Lee J.M."/>
            <person name="Cheong K."/>
            <person name="Shin H.S."/>
            <person name="Kim S.B."/>
            <person name="Han K."/>
            <person name="Lee J."/>
            <person name="Park M."/>
            <person name="Lee H.A."/>
            <person name="Lee H.Y."/>
            <person name="Lee Y."/>
            <person name="Oh S."/>
            <person name="Lee J.H."/>
            <person name="Choi E."/>
            <person name="Choi E."/>
            <person name="Lee S.E."/>
            <person name="Jeon J."/>
            <person name="Kim H."/>
            <person name="Choi G."/>
            <person name="Song H."/>
            <person name="Lee J."/>
            <person name="Lee S.C."/>
            <person name="Kwon J.K."/>
            <person name="Lee H.Y."/>
            <person name="Koo N."/>
            <person name="Hong Y."/>
            <person name="Kim R.W."/>
            <person name="Kang W.H."/>
            <person name="Huh J.H."/>
            <person name="Kang B.C."/>
            <person name="Yang T.J."/>
            <person name="Lee Y.H."/>
            <person name="Bennetzen J.L."/>
            <person name="Choi D."/>
        </authorList>
    </citation>
    <scope>NUCLEOTIDE SEQUENCE [LARGE SCALE GENOMIC DNA]</scope>
    <source>
        <strain evidence="11">cv. CM334</strain>
    </source>
</reference>
<dbReference type="Gramene" id="PHT94168">
    <property type="protein sequence ID" value="PHT94168"/>
    <property type="gene ID" value="T459_02050"/>
</dbReference>
<evidence type="ECO:0000313" key="10">
    <source>
        <dbReference type="EMBL" id="PHT94168.1"/>
    </source>
</evidence>
<keyword evidence="11" id="KW-1185">Reference proteome</keyword>
<evidence type="ECO:0000256" key="4">
    <source>
        <dbReference type="ARBA" id="ARBA00022695"/>
    </source>
</evidence>
<dbReference type="PANTHER" id="PTHR33568:SF3">
    <property type="entry name" value="DNA-DIRECTED DNA POLYMERASE"/>
    <property type="match status" value="1"/>
</dbReference>
<reference evidence="10 11" key="1">
    <citation type="journal article" date="2014" name="Nat. Genet.">
        <title>Genome sequence of the hot pepper provides insights into the evolution of pungency in Capsicum species.</title>
        <authorList>
            <person name="Kim S."/>
            <person name="Park M."/>
            <person name="Yeom S.I."/>
            <person name="Kim Y.M."/>
            <person name="Lee J.M."/>
            <person name="Lee H.A."/>
            <person name="Seo E."/>
            <person name="Choi J."/>
            <person name="Cheong K."/>
            <person name="Kim K.T."/>
            <person name="Jung K."/>
            <person name="Lee G.W."/>
            <person name="Oh S.K."/>
            <person name="Bae C."/>
            <person name="Kim S.B."/>
            <person name="Lee H.Y."/>
            <person name="Kim S.Y."/>
            <person name="Kim M.S."/>
            <person name="Kang B.C."/>
            <person name="Jo Y.D."/>
            <person name="Yang H.B."/>
            <person name="Jeong H.J."/>
            <person name="Kang W.H."/>
            <person name="Kwon J.K."/>
            <person name="Shin C."/>
            <person name="Lim J.Y."/>
            <person name="Park J.H."/>
            <person name="Huh J.H."/>
            <person name="Kim J.S."/>
            <person name="Kim B.D."/>
            <person name="Cohen O."/>
            <person name="Paran I."/>
            <person name="Suh M.C."/>
            <person name="Lee S.B."/>
            <person name="Kim Y.K."/>
            <person name="Shin Y."/>
            <person name="Noh S.J."/>
            <person name="Park J."/>
            <person name="Seo Y.S."/>
            <person name="Kwon S.Y."/>
            <person name="Kim H.A."/>
            <person name="Park J.M."/>
            <person name="Kim H.J."/>
            <person name="Choi S.B."/>
            <person name="Bosland P.W."/>
            <person name="Reeves G."/>
            <person name="Jo S.H."/>
            <person name="Lee B.W."/>
            <person name="Cho H.T."/>
            <person name="Choi H.S."/>
            <person name="Lee M.S."/>
            <person name="Yu Y."/>
            <person name="Do Choi Y."/>
            <person name="Park B.S."/>
            <person name="van Deynze A."/>
            <person name="Ashrafi H."/>
            <person name="Hill T."/>
            <person name="Kim W.T."/>
            <person name="Pai H.S."/>
            <person name="Ahn H.K."/>
            <person name="Yeam I."/>
            <person name="Giovannoni J.J."/>
            <person name="Rose J.K."/>
            <person name="Sorensen I."/>
            <person name="Lee S.J."/>
            <person name="Kim R.W."/>
            <person name="Choi I.Y."/>
            <person name="Choi B.S."/>
            <person name="Lim J.S."/>
            <person name="Lee Y.H."/>
            <person name="Choi D."/>
        </authorList>
    </citation>
    <scope>NUCLEOTIDE SEQUENCE [LARGE SCALE GENOMIC DNA]</scope>
    <source>
        <strain evidence="11">cv. CM334</strain>
    </source>
</reference>
<dbReference type="Pfam" id="PF03175">
    <property type="entry name" value="DNA_pol_B_2"/>
    <property type="match status" value="1"/>
</dbReference>
<dbReference type="OMA" id="HVEWITY"/>
<dbReference type="AlphaFoldDB" id="A0A2G3AJ02"/>
<dbReference type="EC" id="2.7.7.7" evidence="2"/>
<evidence type="ECO:0000256" key="5">
    <source>
        <dbReference type="ARBA" id="ARBA00022705"/>
    </source>
</evidence>
<keyword evidence="7" id="KW-0238">DNA-binding</keyword>
<dbReference type="GO" id="GO:0003677">
    <property type="term" value="F:DNA binding"/>
    <property type="evidence" value="ECO:0007669"/>
    <property type="project" value="UniProtKB-KW"/>
</dbReference>
<comment type="catalytic activity">
    <reaction evidence="8">
        <text>DNA(n) + a 2'-deoxyribonucleoside 5'-triphosphate = DNA(n+1) + diphosphate</text>
        <dbReference type="Rhea" id="RHEA:22508"/>
        <dbReference type="Rhea" id="RHEA-COMP:17339"/>
        <dbReference type="Rhea" id="RHEA-COMP:17340"/>
        <dbReference type="ChEBI" id="CHEBI:33019"/>
        <dbReference type="ChEBI" id="CHEBI:61560"/>
        <dbReference type="ChEBI" id="CHEBI:173112"/>
        <dbReference type="EC" id="2.7.7.7"/>
    </reaction>
</comment>
<dbReference type="SUPFAM" id="SSF56672">
    <property type="entry name" value="DNA/RNA polymerases"/>
    <property type="match status" value="1"/>
</dbReference>
<dbReference type="InterPro" id="IPR004868">
    <property type="entry name" value="DNA-dir_DNA_pol_B_mt/vir"/>
</dbReference>
<dbReference type="Proteomes" id="UP000222542">
    <property type="component" value="Unassembled WGS sequence"/>
</dbReference>
<evidence type="ECO:0000256" key="3">
    <source>
        <dbReference type="ARBA" id="ARBA00022679"/>
    </source>
</evidence>
<proteinExistence type="inferred from homology"/>
<accession>A0A2G3AJ02</accession>
<evidence type="ECO:0000256" key="1">
    <source>
        <dbReference type="ARBA" id="ARBA00005755"/>
    </source>
</evidence>